<gene>
    <name evidence="1" type="ORF">H2LOC_006470</name>
</gene>
<dbReference type="RefSeq" id="WP_136495652.1">
    <property type="nucleotide sequence ID" value="NZ_CP046052.1"/>
</dbReference>
<accession>A0A6B8KCG1</accession>
<dbReference type="EMBL" id="CP046052">
    <property type="protein sequence ID" value="QGM45369.1"/>
    <property type="molecule type" value="Genomic_DNA"/>
</dbReference>
<proteinExistence type="predicted"/>
<reference evidence="1 2" key="1">
    <citation type="submission" date="2019-11" db="EMBL/GenBank/DDBJ databases">
        <title>The genome sequence of Methylocystis heyeri.</title>
        <authorList>
            <person name="Oshkin I.Y."/>
            <person name="Miroshnikov K."/>
            <person name="Dedysh S.N."/>
        </authorList>
    </citation>
    <scope>NUCLEOTIDE SEQUENCE [LARGE SCALE GENOMIC DNA]</scope>
    <source>
        <strain evidence="1 2">H2</strain>
    </source>
</reference>
<organism evidence="1 2">
    <name type="scientific">Methylocystis heyeri</name>
    <dbReference type="NCBI Taxonomy" id="391905"/>
    <lineage>
        <taxon>Bacteria</taxon>
        <taxon>Pseudomonadati</taxon>
        <taxon>Pseudomonadota</taxon>
        <taxon>Alphaproteobacteria</taxon>
        <taxon>Hyphomicrobiales</taxon>
        <taxon>Methylocystaceae</taxon>
        <taxon>Methylocystis</taxon>
    </lineage>
</organism>
<evidence type="ECO:0000313" key="2">
    <source>
        <dbReference type="Proteomes" id="UP000309061"/>
    </source>
</evidence>
<evidence type="ECO:0000313" key="1">
    <source>
        <dbReference type="EMBL" id="QGM45369.1"/>
    </source>
</evidence>
<keyword evidence="2" id="KW-1185">Reference proteome</keyword>
<sequence>MDRRANVFIACSPCARAGVSTTARLLTDYLCFTNAEPLGFDTDPLEPCYAPYFPDRVHVLDATDIKGQIALFDGLLANQDRAKIVDVWHRSYLRFFETVQDIGFIDEAHRQGIEPILLYHADASRNSLEGVLALRKFWPDMAIMLVHNEGARPLEPDEAEIFQRYPVQGKFVIPSLPIPVARSLADSSVSLQSFLRSPPQEMSIVVRASLKAWVSSIFAQFQSFELRRRLESSPYL</sequence>
<dbReference type="Proteomes" id="UP000309061">
    <property type="component" value="Chromosome"/>
</dbReference>
<protein>
    <submittedName>
        <fullName evidence="1">Uncharacterized protein</fullName>
    </submittedName>
</protein>
<dbReference type="KEGG" id="mhey:H2LOC_006470"/>
<dbReference type="AlphaFoldDB" id="A0A6B8KCG1"/>
<name>A0A6B8KCG1_9HYPH</name>
<dbReference type="OrthoDB" id="8438645at2"/>